<dbReference type="eggNOG" id="COG0675">
    <property type="taxonomic scope" value="Bacteria"/>
</dbReference>
<accession>E6UK14</accession>
<proteinExistence type="predicted"/>
<geneLocation type="plasmid" evidence="3 4">
    <name>pRUMAL01</name>
</geneLocation>
<gene>
    <name evidence="3" type="ordered locus">Rumal_3569</name>
</gene>
<evidence type="ECO:0000313" key="3">
    <source>
        <dbReference type="EMBL" id="ADU24010.1"/>
    </source>
</evidence>
<keyword evidence="3" id="KW-0614">Plasmid</keyword>
<dbReference type="Proteomes" id="UP000006919">
    <property type="component" value="Plasmid pRUMAL01"/>
</dbReference>
<evidence type="ECO:0000259" key="2">
    <source>
        <dbReference type="Pfam" id="PF07282"/>
    </source>
</evidence>
<organism evidence="3 4">
    <name type="scientific">Ruminococcus albus (strain ATCC 27210 / DSM 20455 / JCM 14654 / NCDO 2250 / 7)</name>
    <dbReference type="NCBI Taxonomy" id="697329"/>
    <lineage>
        <taxon>Bacteria</taxon>
        <taxon>Bacillati</taxon>
        <taxon>Bacillota</taxon>
        <taxon>Clostridia</taxon>
        <taxon>Eubacteriales</taxon>
        <taxon>Oscillospiraceae</taxon>
        <taxon>Ruminococcus</taxon>
    </lineage>
</organism>
<evidence type="ECO:0000313" key="4">
    <source>
        <dbReference type="Proteomes" id="UP000006919"/>
    </source>
</evidence>
<dbReference type="KEGG" id="ral:Rumal_3569"/>
<dbReference type="EMBL" id="CP002404">
    <property type="protein sequence ID" value="ADU24010.1"/>
    <property type="molecule type" value="Genomic_DNA"/>
</dbReference>
<dbReference type="HOGENOM" id="CLU_603928_0_0_9"/>
<keyword evidence="1" id="KW-0238">DNA-binding</keyword>
<dbReference type="GO" id="GO:0003677">
    <property type="term" value="F:DNA binding"/>
    <property type="evidence" value="ECO:0007669"/>
    <property type="project" value="UniProtKB-KW"/>
</dbReference>
<dbReference type="InterPro" id="IPR010095">
    <property type="entry name" value="Cas12f1-like_TNB"/>
</dbReference>
<sequence length="453" mass="52638">MTKVVKLALISNVTDKDGNKVEYNELNRCLWDLQKETRDLKNAVVRECWEWYGFTNDYYKLNEEYPNERDYLKKAKSDGTIKDYALDGFIYAKYSKKYNLHSGNYSQTLRDACGSFKNNLKEILRGDKSILSYRADQPLDIKKTCIGLEYDKDTNTYYVTLVLLNKNGVKHYNISDFRFKITVKDNSTRTILERCFDGVYGISASKLIWNRKKSQWFLNLCYSFDKVEVKELDKKKILGVNLGVYYPLYASISGEKDRLAISGDEIIEFRKRIEARRTALKKQAAVCGDGRIGHGYKTRMKPLQNVSDKIANFRDTFNHKASKKLIDFAIKNDCGIIQLENLKGVTKNSEGFLKNWSFYDLQSKIENKAKERGIKVVYIEPAYTSLRCSKCGCIHKDNHPTREQFICQECGYRVLHDYNASQNIAVKDIDKIIKAELEKTEPEKKTEEEKPEK</sequence>
<dbReference type="NCBIfam" id="NF040570">
    <property type="entry name" value="guided_TnpB"/>
    <property type="match status" value="1"/>
</dbReference>
<evidence type="ECO:0000256" key="1">
    <source>
        <dbReference type="ARBA" id="ARBA00023125"/>
    </source>
</evidence>
<protein>
    <submittedName>
        <fullName evidence="3">Transposase, IS605 OrfB family</fullName>
    </submittedName>
</protein>
<reference evidence="4" key="1">
    <citation type="journal article" date="2011" name="J. Bacteriol.">
        <title>Complete genome of the cellulolytic ruminal bacterium Ruminococcus albus 7.</title>
        <authorList>
            <person name="Suen G."/>
            <person name="Stevenson D.M."/>
            <person name="Bruce D.C."/>
            <person name="Chertkov O."/>
            <person name="Copeland A."/>
            <person name="Cheng J.F."/>
            <person name="Detter C."/>
            <person name="Detter J.C."/>
            <person name="Goodwin L.A."/>
            <person name="Han C.S."/>
            <person name="Hauser L.J."/>
            <person name="Ivanova N.N."/>
            <person name="Kyrpides N.C."/>
            <person name="Land M.L."/>
            <person name="Lapidus A."/>
            <person name="Lucas S."/>
            <person name="Ovchinnikova G."/>
            <person name="Pitluck S."/>
            <person name="Tapia R."/>
            <person name="Woyke T."/>
            <person name="Boyum J."/>
            <person name="Mead D."/>
            <person name="Weimer P.J."/>
        </authorList>
    </citation>
    <scope>NUCLEOTIDE SEQUENCE [LARGE SCALE GENOMIC DNA]</scope>
    <source>
        <strain evidence="4">ATCC 27210 / DSM 20455 / JCM 14654 / NCDO 2250 / 7</strain>
        <plasmid evidence="4">pRUMAL01</plasmid>
    </source>
</reference>
<name>E6UK14_RUMA7</name>
<dbReference type="NCBIfam" id="TIGR01766">
    <property type="entry name" value="IS200/IS605 family accessory protein TnpB-like domain"/>
    <property type="match status" value="1"/>
</dbReference>
<dbReference type="RefSeq" id="WP_013483559.1">
    <property type="nucleotide sequence ID" value="NC_014824.1"/>
</dbReference>
<feature type="domain" description="Cas12f1-like TNB" evidence="2">
    <location>
        <begin position="358"/>
        <end position="424"/>
    </location>
</feature>
<dbReference type="Pfam" id="PF07282">
    <property type="entry name" value="Cas12f1-like_TNB"/>
    <property type="match status" value="1"/>
</dbReference>
<dbReference type="AlphaFoldDB" id="E6UK14"/>